<evidence type="ECO:0000256" key="2">
    <source>
        <dbReference type="ARBA" id="ARBA00022472"/>
    </source>
</evidence>
<proteinExistence type="inferred from homology"/>
<keyword evidence="2" id="KW-0804">Transcription</keyword>
<dbReference type="InterPro" id="IPR003690">
    <property type="entry name" value="MTERF"/>
</dbReference>
<dbReference type="AlphaFoldDB" id="A0A0V0HYK7"/>
<dbReference type="Gene3D" id="1.25.70.10">
    <property type="entry name" value="Transcription termination factor 3, mitochondrial"/>
    <property type="match status" value="1"/>
</dbReference>
<dbReference type="SMART" id="SM00733">
    <property type="entry name" value="Mterf"/>
    <property type="match status" value="2"/>
</dbReference>
<dbReference type="EMBL" id="GEDG01013522">
    <property type="protein sequence ID" value="JAP25223.1"/>
    <property type="molecule type" value="Transcribed_RNA"/>
</dbReference>
<accession>A0A0V0HYK7</accession>
<sequence length="96" mass="11121">MEMFRMAPSLFGTSDKKIKLRLEFFLETMKLKKSTLVQHPALLMSSMVKRVIPIYQVLQLIKSKKVCEERTKVLFCHLFARASVLGKVCIKVCRNS</sequence>
<reference evidence="4" key="1">
    <citation type="submission" date="2015-12" db="EMBL/GenBank/DDBJ databases">
        <title>Gene expression during late stages of embryo sac development: a critical building block for successful pollen-pistil interactions.</title>
        <authorList>
            <person name="Liu Y."/>
            <person name="Joly V."/>
            <person name="Sabar M."/>
            <person name="Matton D.P."/>
        </authorList>
    </citation>
    <scope>NUCLEOTIDE SEQUENCE</scope>
</reference>
<evidence type="ECO:0000256" key="3">
    <source>
        <dbReference type="ARBA" id="ARBA00022946"/>
    </source>
</evidence>
<keyword evidence="3" id="KW-0809">Transit peptide</keyword>
<keyword evidence="2" id="KW-0806">Transcription termination</keyword>
<evidence type="ECO:0000256" key="1">
    <source>
        <dbReference type="ARBA" id="ARBA00007692"/>
    </source>
</evidence>
<protein>
    <submittedName>
        <fullName evidence="4">Putative ovule protein</fullName>
    </submittedName>
</protein>
<comment type="similarity">
    <text evidence="1">Belongs to the mTERF family.</text>
</comment>
<dbReference type="GO" id="GO:0006353">
    <property type="term" value="P:DNA-templated transcription termination"/>
    <property type="evidence" value="ECO:0007669"/>
    <property type="project" value="UniProtKB-KW"/>
</dbReference>
<dbReference type="Pfam" id="PF02536">
    <property type="entry name" value="mTERF"/>
    <property type="match status" value="1"/>
</dbReference>
<name>A0A0V0HYK7_SOLCH</name>
<dbReference type="InterPro" id="IPR038538">
    <property type="entry name" value="MTERF_sf"/>
</dbReference>
<dbReference type="GO" id="GO:0003676">
    <property type="term" value="F:nucleic acid binding"/>
    <property type="evidence" value="ECO:0007669"/>
    <property type="project" value="InterPro"/>
</dbReference>
<organism evidence="4">
    <name type="scientific">Solanum chacoense</name>
    <name type="common">Chaco potato</name>
    <dbReference type="NCBI Taxonomy" id="4108"/>
    <lineage>
        <taxon>Eukaryota</taxon>
        <taxon>Viridiplantae</taxon>
        <taxon>Streptophyta</taxon>
        <taxon>Embryophyta</taxon>
        <taxon>Tracheophyta</taxon>
        <taxon>Spermatophyta</taxon>
        <taxon>Magnoliopsida</taxon>
        <taxon>eudicotyledons</taxon>
        <taxon>Gunneridae</taxon>
        <taxon>Pentapetalae</taxon>
        <taxon>asterids</taxon>
        <taxon>lamiids</taxon>
        <taxon>Solanales</taxon>
        <taxon>Solanaceae</taxon>
        <taxon>Solanoideae</taxon>
        <taxon>Solaneae</taxon>
        <taxon>Solanum</taxon>
    </lineage>
</organism>
<evidence type="ECO:0000313" key="4">
    <source>
        <dbReference type="EMBL" id="JAP25223.1"/>
    </source>
</evidence>
<keyword evidence="2" id="KW-0805">Transcription regulation</keyword>